<dbReference type="Gene3D" id="1.20.5.170">
    <property type="match status" value="1"/>
</dbReference>
<name>A0A023EWG8_TRIIF</name>
<evidence type="ECO:0000256" key="4">
    <source>
        <dbReference type="ARBA" id="ARBA00023242"/>
    </source>
</evidence>
<feature type="compositionally biased region" description="Polar residues" evidence="6">
    <location>
        <begin position="301"/>
        <end position="313"/>
    </location>
</feature>
<feature type="coiled-coil region" evidence="5">
    <location>
        <begin position="368"/>
        <end position="402"/>
    </location>
</feature>
<evidence type="ECO:0000256" key="1">
    <source>
        <dbReference type="ARBA" id="ARBA00004123"/>
    </source>
</evidence>
<organism evidence="8">
    <name type="scientific">Triatoma infestans</name>
    <name type="common">Assassin bug</name>
    <dbReference type="NCBI Taxonomy" id="30076"/>
    <lineage>
        <taxon>Eukaryota</taxon>
        <taxon>Metazoa</taxon>
        <taxon>Ecdysozoa</taxon>
        <taxon>Arthropoda</taxon>
        <taxon>Hexapoda</taxon>
        <taxon>Insecta</taxon>
        <taxon>Pterygota</taxon>
        <taxon>Neoptera</taxon>
        <taxon>Paraneoptera</taxon>
        <taxon>Hemiptera</taxon>
        <taxon>Heteroptera</taxon>
        <taxon>Panheteroptera</taxon>
        <taxon>Cimicomorpha</taxon>
        <taxon>Reduviidae</taxon>
        <taxon>Triatominae</taxon>
        <taxon>Triatoma</taxon>
    </lineage>
</organism>
<dbReference type="InterPro" id="IPR004827">
    <property type="entry name" value="bZIP"/>
</dbReference>
<evidence type="ECO:0000256" key="5">
    <source>
        <dbReference type="SAM" id="Coils"/>
    </source>
</evidence>
<keyword evidence="4" id="KW-0539">Nucleus</keyword>
<proteinExistence type="evidence at transcript level"/>
<keyword evidence="2" id="KW-0805">Transcription regulation</keyword>
<evidence type="ECO:0000256" key="2">
    <source>
        <dbReference type="ARBA" id="ARBA00023015"/>
    </source>
</evidence>
<dbReference type="SUPFAM" id="SSF57959">
    <property type="entry name" value="Leucine zipper domain"/>
    <property type="match status" value="1"/>
</dbReference>
<dbReference type="PROSITE" id="PS50217">
    <property type="entry name" value="BZIP"/>
    <property type="match status" value="1"/>
</dbReference>
<keyword evidence="3" id="KW-0804">Transcription</keyword>
<dbReference type="GO" id="GO:0005634">
    <property type="term" value="C:nucleus"/>
    <property type="evidence" value="ECO:0007669"/>
    <property type="project" value="UniProtKB-SubCell"/>
</dbReference>
<dbReference type="Pfam" id="PF00170">
    <property type="entry name" value="bZIP_1"/>
    <property type="match status" value="1"/>
</dbReference>
<evidence type="ECO:0000256" key="6">
    <source>
        <dbReference type="SAM" id="MobiDB-lite"/>
    </source>
</evidence>
<reference evidence="8" key="1">
    <citation type="journal article" date="2014" name="PLoS Negl. Trop. Dis.">
        <title>An updated insight into the Sialotranscriptome of Triatoma infestans: developmental stage and geographic variations.</title>
        <authorList>
            <person name="Schwarz A."/>
            <person name="Medrano-Mercado N."/>
            <person name="Schaub G.A."/>
            <person name="Struchiner C.J."/>
            <person name="Bargues M.D."/>
            <person name="Levy M.Z."/>
            <person name="Ribeiro J.M."/>
        </authorList>
    </citation>
    <scope>NUCLEOTIDE SEQUENCE</scope>
    <source>
        <strain evidence="8">Chile</strain>
        <tissue evidence="8">Salivary glands</tissue>
    </source>
</reference>
<sequence>FVATEKDCNLRFSSEYSRQMHKKRHEMMLSLNKSNLPSSDQTPTPVRFIRQCEEIGLFQDLQNVNPFEETFRKAAEAVKKGTAPKQPSVSILNNGTSEDLHTPHIFPEEINIESSIQGTKTNSEKITKEEVVVRTEADTSLKASNASQQYLSPPVSNDRVSTTVSATGPVIRNQTCILDSITNEDSSRVTTAVPTFSTTNLPTENSLTVSADPVQVLLRMPNGSLVQLATKPVPNTIMPVNVPPASLQLDETVKVLPRTCTNGGTVILATQNLQSTAEPRISPPLSTKDVKQKLKQLLGSTSKITKQQGSVQKSLPLVNKNDSPNSKKHLKNDEDINMDETEKEKREKILERNRKAAIRCRERRKRWVEELRKRADTMAVTNKALNDEIRCLKAEVANLRTLLLAHANCPVTLAAQSSSNESICINNDRPSEVVNKRPRRECLTLDIEQATRAASSVPTAIELDTPTPTIVRSDKVLSSVAPPATPEQDRLVTFTDILVQERSSEISEEMIEERHLSSSASISAGTPTVIQINPNAVRPTHGFS</sequence>
<keyword evidence="5" id="KW-0175">Coiled coil</keyword>
<evidence type="ECO:0000313" key="8">
    <source>
        <dbReference type="EMBL" id="JAC13645.1"/>
    </source>
</evidence>
<protein>
    <submittedName>
        <fullName evidence="8">Putative cyclic amp-dependent transcription factor atf-2-like protein</fullName>
    </submittedName>
</protein>
<feature type="non-terminal residue" evidence="8">
    <location>
        <position position="1"/>
    </location>
</feature>
<dbReference type="InterPro" id="IPR051027">
    <property type="entry name" value="bZIP_transcription_factors"/>
</dbReference>
<dbReference type="CDD" id="cd14687">
    <property type="entry name" value="bZIP_ATF2"/>
    <property type="match status" value="1"/>
</dbReference>
<dbReference type="AlphaFoldDB" id="A0A023EWG8"/>
<dbReference type="InterPro" id="IPR046347">
    <property type="entry name" value="bZIP_sf"/>
</dbReference>
<feature type="region of interest" description="Disordered" evidence="6">
    <location>
        <begin position="301"/>
        <end position="341"/>
    </location>
</feature>
<dbReference type="SMART" id="SM00338">
    <property type="entry name" value="BRLZ"/>
    <property type="match status" value="1"/>
</dbReference>
<dbReference type="PANTHER" id="PTHR19304">
    <property type="entry name" value="CYCLIC-AMP RESPONSE ELEMENT BINDING PROTEIN"/>
    <property type="match status" value="1"/>
</dbReference>
<dbReference type="GO" id="GO:0003700">
    <property type="term" value="F:DNA-binding transcription factor activity"/>
    <property type="evidence" value="ECO:0007669"/>
    <property type="project" value="InterPro"/>
</dbReference>
<dbReference type="EMBL" id="GBBI01005067">
    <property type="protein sequence ID" value="JAC13645.1"/>
    <property type="molecule type" value="mRNA"/>
</dbReference>
<comment type="subcellular location">
    <subcellularLocation>
        <location evidence="1">Nucleus</location>
    </subcellularLocation>
</comment>
<feature type="domain" description="BZIP" evidence="7">
    <location>
        <begin position="343"/>
        <end position="406"/>
    </location>
</feature>
<evidence type="ECO:0000256" key="3">
    <source>
        <dbReference type="ARBA" id="ARBA00023163"/>
    </source>
</evidence>
<evidence type="ECO:0000259" key="7">
    <source>
        <dbReference type="PROSITE" id="PS50217"/>
    </source>
</evidence>
<dbReference type="PROSITE" id="PS00036">
    <property type="entry name" value="BZIP_BASIC"/>
    <property type="match status" value="1"/>
</dbReference>
<feature type="region of interest" description="Disordered" evidence="6">
    <location>
        <begin position="142"/>
        <end position="163"/>
    </location>
</feature>
<accession>A0A023EWG8</accession>